<dbReference type="InterPro" id="IPR006176">
    <property type="entry name" value="3-OHacyl-CoA_DH_NAD-bd"/>
</dbReference>
<reference evidence="5 6" key="1">
    <citation type="submission" date="2020-04" db="EMBL/GenBank/DDBJ databases">
        <title>Flammeovirgaceae bacterium KN852 isolated from deep sea.</title>
        <authorList>
            <person name="Zhang D.-C."/>
        </authorList>
    </citation>
    <scope>NUCLEOTIDE SEQUENCE [LARGE SCALE GENOMIC DNA]</scope>
    <source>
        <strain evidence="5 6">KN852</strain>
    </source>
</reference>
<dbReference type="SUPFAM" id="SSF48179">
    <property type="entry name" value="6-phosphogluconate dehydrogenase C-terminal domain-like"/>
    <property type="match status" value="1"/>
</dbReference>
<dbReference type="InterPro" id="IPR008927">
    <property type="entry name" value="6-PGluconate_DH-like_C_sf"/>
</dbReference>
<dbReference type="GO" id="GO:0006631">
    <property type="term" value="P:fatty acid metabolic process"/>
    <property type="evidence" value="ECO:0007669"/>
    <property type="project" value="InterPro"/>
</dbReference>
<dbReference type="GO" id="GO:0016616">
    <property type="term" value="F:oxidoreductase activity, acting on the CH-OH group of donors, NAD or NADP as acceptor"/>
    <property type="evidence" value="ECO:0007669"/>
    <property type="project" value="InterPro"/>
</dbReference>
<organism evidence="5 6">
    <name type="scientific">Marinigracilibium pacificum</name>
    <dbReference type="NCBI Taxonomy" id="2729599"/>
    <lineage>
        <taxon>Bacteria</taxon>
        <taxon>Pseudomonadati</taxon>
        <taxon>Bacteroidota</taxon>
        <taxon>Cytophagia</taxon>
        <taxon>Cytophagales</taxon>
        <taxon>Flammeovirgaceae</taxon>
        <taxon>Marinigracilibium</taxon>
    </lineage>
</organism>
<evidence type="ECO:0000259" key="4">
    <source>
        <dbReference type="Pfam" id="PF02737"/>
    </source>
</evidence>
<dbReference type="Gene3D" id="3.40.50.720">
    <property type="entry name" value="NAD(P)-binding Rossmann-like Domain"/>
    <property type="match status" value="1"/>
</dbReference>
<evidence type="ECO:0000256" key="2">
    <source>
        <dbReference type="SAM" id="SignalP"/>
    </source>
</evidence>
<dbReference type="InterPro" id="IPR013328">
    <property type="entry name" value="6PGD_dom2"/>
</dbReference>
<dbReference type="RefSeq" id="WP_169679915.1">
    <property type="nucleotide sequence ID" value="NZ_JABBNU010000004.1"/>
</dbReference>
<sequence length="308" mass="33740">MKKQSVAIVGAGLIGCSWAAYYASHGLQVNVCDVQEGYQQNARARISKLAAEIPNVDEEKAVEQISFFTSIEEAVRDVDLVQENGPERSDIKQQMFADFERFAPESALLASSSSGTVPAVLSAKMEAPERALIGHPVNPAHLLPVVEICGGQDTPIKLVERLEKFYRDCGRVTATLNKPIDGFVTNRLQTALVREAIHLVGEGIVNVKDLDSLFMASLGVRWASIGPFLTGQLGGGKGGFRGIAENILSSLFTSMGFEPVSKETLEMLEQQTNQFYPMEKMKEFATVRDERQKAVLDIQSKHPLPTKD</sequence>
<dbReference type="GO" id="GO:0070403">
    <property type="term" value="F:NAD+ binding"/>
    <property type="evidence" value="ECO:0007669"/>
    <property type="project" value="InterPro"/>
</dbReference>
<dbReference type="PANTHER" id="PTHR48075">
    <property type="entry name" value="3-HYDROXYACYL-COA DEHYDROGENASE FAMILY PROTEIN"/>
    <property type="match status" value="1"/>
</dbReference>
<dbReference type="InterPro" id="IPR006108">
    <property type="entry name" value="3HC_DH_C"/>
</dbReference>
<feature type="domain" description="3-hydroxyacyl-CoA dehydrogenase C-terminal" evidence="3">
    <location>
        <begin position="182"/>
        <end position="242"/>
    </location>
</feature>
<keyword evidence="6" id="KW-1185">Reference proteome</keyword>
<dbReference type="SUPFAM" id="SSF51735">
    <property type="entry name" value="NAD(P)-binding Rossmann-fold domains"/>
    <property type="match status" value="1"/>
</dbReference>
<proteinExistence type="predicted"/>
<keyword evidence="2" id="KW-0732">Signal</keyword>
<dbReference type="PROSITE" id="PS51257">
    <property type="entry name" value="PROKAR_LIPOPROTEIN"/>
    <property type="match status" value="1"/>
</dbReference>
<feature type="chain" id="PRO_5032360884" evidence="2">
    <location>
        <begin position="20"/>
        <end position="308"/>
    </location>
</feature>
<dbReference type="AlphaFoldDB" id="A0A848J584"/>
<dbReference type="EMBL" id="JABBNU010000004">
    <property type="protein sequence ID" value="NMM48312.1"/>
    <property type="molecule type" value="Genomic_DNA"/>
</dbReference>
<dbReference type="Proteomes" id="UP000559010">
    <property type="component" value="Unassembled WGS sequence"/>
</dbReference>
<feature type="domain" description="3-hydroxyacyl-CoA dehydrogenase NAD binding" evidence="4">
    <location>
        <begin position="5"/>
        <end position="176"/>
    </location>
</feature>
<feature type="signal peptide" evidence="2">
    <location>
        <begin position="1"/>
        <end position="19"/>
    </location>
</feature>
<evidence type="ECO:0000259" key="3">
    <source>
        <dbReference type="Pfam" id="PF00725"/>
    </source>
</evidence>
<name>A0A848J584_9BACT</name>
<evidence type="ECO:0000313" key="6">
    <source>
        <dbReference type="Proteomes" id="UP000559010"/>
    </source>
</evidence>
<accession>A0A848J584</accession>
<dbReference type="Pfam" id="PF00725">
    <property type="entry name" value="3HCDH"/>
    <property type="match status" value="1"/>
</dbReference>
<protein>
    <submittedName>
        <fullName evidence="5">NAD-binding protein</fullName>
    </submittedName>
</protein>
<dbReference type="Gene3D" id="1.10.1040.10">
    <property type="entry name" value="N-(1-d-carboxylethyl)-l-norvaline Dehydrogenase, domain 2"/>
    <property type="match status" value="1"/>
</dbReference>
<dbReference type="InterPro" id="IPR036291">
    <property type="entry name" value="NAD(P)-bd_dom_sf"/>
</dbReference>
<evidence type="ECO:0000256" key="1">
    <source>
        <dbReference type="ARBA" id="ARBA00023002"/>
    </source>
</evidence>
<dbReference type="PANTHER" id="PTHR48075:SF5">
    <property type="entry name" value="3-HYDROXYBUTYRYL-COA DEHYDROGENASE"/>
    <property type="match status" value="1"/>
</dbReference>
<comment type="caution">
    <text evidence="5">The sequence shown here is derived from an EMBL/GenBank/DDBJ whole genome shotgun (WGS) entry which is preliminary data.</text>
</comment>
<evidence type="ECO:0000313" key="5">
    <source>
        <dbReference type="EMBL" id="NMM48312.1"/>
    </source>
</evidence>
<keyword evidence="1" id="KW-0560">Oxidoreductase</keyword>
<dbReference type="Pfam" id="PF02737">
    <property type="entry name" value="3HCDH_N"/>
    <property type="match status" value="1"/>
</dbReference>
<gene>
    <name evidence="5" type="ORF">HH304_07870</name>
</gene>